<name>A0A344LSF7_9FLAO</name>
<evidence type="ECO:0000313" key="2">
    <source>
        <dbReference type="Proteomes" id="UP000251561"/>
    </source>
</evidence>
<keyword evidence="2" id="KW-1185">Reference proteome</keyword>
<gene>
    <name evidence="1" type="ORF">HYN86_09700</name>
</gene>
<evidence type="ECO:0000313" key="1">
    <source>
        <dbReference type="EMBL" id="AXB56849.1"/>
    </source>
</evidence>
<dbReference type="RefSeq" id="WP_113677834.1">
    <property type="nucleotide sequence ID" value="NZ_CP030261.1"/>
</dbReference>
<dbReference type="OrthoDB" id="1364040at2"/>
<sequence length="165" mass="18865">MAKKKINIILILVVLGLWGTVGYRAIKNYFGNNDGAVNTEIGNHNVSLKKINKDTFDLKKVGRDPFLNKQFEEKQVSSAVLVSYHPIKKIVTPSIPKPSSNINWPQLKYFGYLKSNNQELVLLKIDSKLHKLKLNDEVNGLVVKKKYKDSIEVFFNSQRKTIHIN</sequence>
<organism evidence="1 2">
    <name type="scientific">Flavobacterium fluviale</name>
    <dbReference type="NCBI Taxonomy" id="2249356"/>
    <lineage>
        <taxon>Bacteria</taxon>
        <taxon>Pseudomonadati</taxon>
        <taxon>Bacteroidota</taxon>
        <taxon>Flavobacteriia</taxon>
        <taxon>Flavobacteriales</taxon>
        <taxon>Flavobacteriaceae</taxon>
        <taxon>Flavobacterium</taxon>
    </lineage>
</organism>
<proteinExistence type="predicted"/>
<reference evidence="1 2" key="1">
    <citation type="submission" date="2018-06" db="EMBL/GenBank/DDBJ databases">
        <title>Genome sequencing of Flavobacterium.</title>
        <authorList>
            <person name="Baek M.-G."/>
            <person name="Yi H."/>
        </authorList>
    </citation>
    <scope>NUCLEOTIDE SEQUENCE [LARGE SCALE GENOMIC DNA]</scope>
    <source>
        <strain evidence="1 2">HYN0086</strain>
    </source>
</reference>
<dbReference type="EMBL" id="CP030261">
    <property type="protein sequence ID" value="AXB56849.1"/>
    <property type="molecule type" value="Genomic_DNA"/>
</dbReference>
<dbReference type="KEGG" id="ffl:HYN86_09700"/>
<dbReference type="AlphaFoldDB" id="A0A344LSF7"/>
<dbReference type="Proteomes" id="UP000251561">
    <property type="component" value="Chromosome"/>
</dbReference>
<protein>
    <submittedName>
        <fullName evidence="1">Uncharacterized protein</fullName>
    </submittedName>
</protein>
<accession>A0A344LSF7</accession>